<name>A9CUJ0_9FLAO</name>
<comment type="caution">
    <text evidence="4">The sequence shown here is derived from an EMBL/GenBank/DDBJ whole genome shotgun (WGS) entry which is preliminary data.</text>
</comment>
<protein>
    <submittedName>
        <fullName evidence="4">Type II general secretion pathway (GSP) D protein</fullName>
    </submittedName>
</protein>
<reference evidence="4 5" key="1">
    <citation type="journal article" date="2011" name="J. Bacteriol.">
        <title>Genome sequence of the algicidal bacterium Kordia algicida OT-1.</title>
        <authorList>
            <person name="Lee H.S."/>
            <person name="Kang S.G."/>
            <person name="Kwon K.K."/>
            <person name="Lee J.H."/>
            <person name="Kim S.J."/>
        </authorList>
    </citation>
    <scope>NUCLEOTIDE SEQUENCE [LARGE SCALE GENOMIC DNA]</scope>
    <source>
        <strain evidence="4 5">OT-1</strain>
    </source>
</reference>
<feature type="domain" description="Type II/III secretion system secretin-like" evidence="3">
    <location>
        <begin position="554"/>
        <end position="720"/>
    </location>
</feature>
<evidence type="ECO:0000256" key="2">
    <source>
        <dbReference type="SAM" id="MobiDB-lite"/>
    </source>
</evidence>
<dbReference type="PRINTS" id="PR00811">
    <property type="entry name" value="BCTERIALGSPD"/>
</dbReference>
<dbReference type="InterPro" id="IPR050810">
    <property type="entry name" value="Bact_Secretion_Sys_Channel"/>
</dbReference>
<dbReference type="AlphaFoldDB" id="A9CUJ0"/>
<feature type="region of interest" description="Disordered" evidence="2">
    <location>
        <begin position="367"/>
        <end position="421"/>
    </location>
</feature>
<organism evidence="4 5">
    <name type="scientific">Kordia algicida OT-1</name>
    <dbReference type="NCBI Taxonomy" id="391587"/>
    <lineage>
        <taxon>Bacteria</taxon>
        <taxon>Pseudomonadati</taxon>
        <taxon>Bacteroidota</taxon>
        <taxon>Flavobacteriia</taxon>
        <taxon>Flavobacteriales</taxon>
        <taxon>Flavobacteriaceae</taxon>
        <taxon>Kordia</taxon>
    </lineage>
</organism>
<accession>A9CUJ0</accession>
<keyword evidence="5" id="KW-1185">Reference proteome</keyword>
<dbReference type="InterPro" id="IPR001775">
    <property type="entry name" value="GspD/PilQ"/>
</dbReference>
<feature type="compositionally biased region" description="Polar residues" evidence="2">
    <location>
        <begin position="367"/>
        <end position="377"/>
    </location>
</feature>
<gene>
    <name evidence="4" type="ORF">KAOT1_00045</name>
</gene>
<dbReference type="HOGENOM" id="CLU_429536_0_0_10"/>
<proteinExistence type="inferred from homology"/>
<dbReference type="STRING" id="391587.KAOT1_00045"/>
<dbReference type="eggNOG" id="COG4796">
    <property type="taxonomic scope" value="Bacteria"/>
</dbReference>
<dbReference type="PANTHER" id="PTHR30332">
    <property type="entry name" value="PROBABLE GENERAL SECRETION PATHWAY PROTEIN D"/>
    <property type="match status" value="1"/>
</dbReference>
<evidence type="ECO:0000256" key="1">
    <source>
        <dbReference type="RuleBase" id="RU004003"/>
    </source>
</evidence>
<comment type="similarity">
    <text evidence="1">Belongs to the bacterial secretin family.</text>
</comment>
<dbReference type="Pfam" id="PF00263">
    <property type="entry name" value="Secretin"/>
    <property type="match status" value="1"/>
</dbReference>
<evidence type="ECO:0000313" key="4">
    <source>
        <dbReference type="EMBL" id="EDP94108.1"/>
    </source>
</evidence>
<dbReference type="Proteomes" id="UP000002945">
    <property type="component" value="Unassembled WGS sequence"/>
</dbReference>
<dbReference type="PANTHER" id="PTHR30332:SF17">
    <property type="entry name" value="TYPE IV PILIATION SYSTEM PROTEIN DR_0774-RELATED"/>
    <property type="match status" value="1"/>
</dbReference>
<dbReference type="EMBL" id="ABIB01000030">
    <property type="protein sequence ID" value="EDP94108.1"/>
    <property type="molecule type" value="Genomic_DNA"/>
</dbReference>
<evidence type="ECO:0000259" key="3">
    <source>
        <dbReference type="Pfam" id="PF00263"/>
    </source>
</evidence>
<dbReference type="GO" id="GO:0015627">
    <property type="term" value="C:type II protein secretion system complex"/>
    <property type="evidence" value="ECO:0007669"/>
    <property type="project" value="TreeGrafter"/>
</dbReference>
<dbReference type="InterPro" id="IPR004846">
    <property type="entry name" value="T2SS/T3SS_dom"/>
</dbReference>
<dbReference type="GO" id="GO:0009306">
    <property type="term" value="P:protein secretion"/>
    <property type="evidence" value="ECO:0007669"/>
    <property type="project" value="InterPro"/>
</dbReference>
<feature type="compositionally biased region" description="Low complexity" evidence="2">
    <location>
        <begin position="378"/>
        <end position="398"/>
    </location>
</feature>
<feature type="compositionally biased region" description="Polar residues" evidence="2">
    <location>
        <begin position="404"/>
        <end position="421"/>
    </location>
</feature>
<dbReference type="Gene3D" id="3.55.50.30">
    <property type="match status" value="1"/>
</dbReference>
<evidence type="ECO:0000313" key="5">
    <source>
        <dbReference type="Proteomes" id="UP000002945"/>
    </source>
</evidence>
<sequence length="721" mass="79591">MMHFSLLAQEKPRIEAIKKQLEVLAVDNVGLTENVKTDISINNVSLSSFLLAIAEVHKLNFNISSDLNKISTSTNFPNVTVSDLLTFLCKEHELTIEFTGNILAIKKYSKPVEKPVMREIPIAYSMKNDVISLDIKNDTLYTAFKKIMEKTGKNLVFSPDIENKQITFYVKDAPFDIAMEQLAFANQLYVEKGSNGFYTFENDAQTVANDQSGTTTSQPRTRRRKSNFSFKVLDKKRKIIEVDFTNVLIDAVIHDIGTALEIDIFTSTPLTNAGTASFTSKRVSFDDLLTKMFESNQGQTAIIASSQGRSNTGSRSNQNNQSTEINQSFFTFKKDRNMYIFGTANQLSLREISIIPLMHRSIELLTDSSGGNSTRARSSNVGQSSGFGSGNQFDSFSGGNSGNRTTLSRTGQSNQGNGLANTNTSQAEALINILPADLIADLQIEADYELNSFYVSGPSSSVKRFRNFVEKIDKPVPVVLIEVMLIDVSKLSVVETGISWGIGDEPTQTSGSLFPTTNLTLGANTVNRVIGGFDGFGSFNLGKVVPEFFANISAMEQDGDIKIRSTPKISTLNGHRATLSNGTTSYYAVTQRNIYGTNNPQTSEITNYYPIDAELGISIKPIVSGDGQVTLDIFVIQSTFGSRISEDAPPDISSREFRSIIRMRDQDIAVLGGIEEKQKRDEGNGVPFLARIPVIKWFFSKRKRQDSKSKLTVLIKPTVIY</sequence>